<dbReference type="STRING" id="52.CMC5_032670"/>
<evidence type="ECO:0000256" key="1">
    <source>
        <dbReference type="SAM" id="Phobius"/>
    </source>
</evidence>
<name>A0A0K1EE29_CHOCO</name>
<feature type="transmembrane region" description="Helical" evidence="1">
    <location>
        <begin position="109"/>
        <end position="126"/>
    </location>
</feature>
<dbReference type="KEGG" id="ccro:CMC5_032670"/>
<gene>
    <name evidence="2" type="ORF">CMC5_032670</name>
</gene>
<organism evidence="2 3">
    <name type="scientific">Chondromyces crocatus</name>
    <dbReference type="NCBI Taxonomy" id="52"/>
    <lineage>
        <taxon>Bacteria</taxon>
        <taxon>Pseudomonadati</taxon>
        <taxon>Myxococcota</taxon>
        <taxon>Polyangia</taxon>
        <taxon>Polyangiales</taxon>
        <taxon>Polyangiaceae</taxon>
        <taxon>Chondromyces</taxon>
    </lineage>
</organism>
<keyword evidence="1" id="KW-1133">Transmembrane helix</keyword>
<feature type="transmembrane region" description="Helical" evidence="1">
    <location>
        <begin position="75"/>
        <end position="97"/>
    </location>
</feature>
<keyword evidence="3" id="KW-1185">Reference proteome</keyword>
<evidence type="ECO:0000313" key="2">
    <source>
        <dbReference type="EMBL" id="AKT39120.1"/>
    </source>
</evidence>
<keyword evidence="1" id="KW-0812">Transmembrane</keyword>
<dbReference type="AlphaFoldDB" id="A0A0K1EE29"/>
<accession>A0A0K1EE29</accession>
<proteinExistence type="predicted"/>
<protein>
    <submittedName>
        <fullName evidence="2">Uncharacterized protein</fullName>
    </submittedName>
</protein>
<dbReference type="EMBL" id="CP012159">
    <property type="protein sequence ID" value="AKT39120.1"/>
    <property type="molecule type" value="Genomic_DNA"/>
</dbReference>
<dbReference type="Proteomes" id="UP000067626">
    <property type="component" value="Chromosome"/>
</dbReference>
<keyword evidence="1" id="KW-0472">Membrane</keyword>
<sequence>MSTQPQRGTGPPLGDRGENRYVHQVNPLRPPFDVCCGCGETRRGTTGPCRHCGEPEIAVTWTRSEGGPKSGAEKAVSLLTSAFVVSPALFCLGFALPELVMTALSPGGASAWLAVVALGALGHPLFRWTTRHMFTLWGKRWQFIARDGTRWGTVHALFGWYVAGDGVCLTAFTSTEAGRTPLSSLDALGAGAGAVASYLSKLRSGREQGALRAFDALMLATMAGLAARGTATISRARQLRWRKEWLRKPCSEKPELTFTIERCREGEDGGEVERKLLTALQAAEERLQPPLVDQDQPQSYREPALLPQRIVRLRLDAELLEPAFAAASSVLEGPAVGGAPIAVAAAIHDFGTRDPERMTYLCGLFATHQAP</sequence>
<evidence type="ECO:0000313" key="3">
    <source>
        <dbReference type="Proteomes" id="UP000067626"/>
    </source>
</evidence>
<reference evidence="2 3" key="1">
    <citation type="submission" date="2015-07" db="EMBL/GenBank/DDBJ databases">
        <title>Genome analysis of myxobacterium Chondromyces crocatus Cm c5 reveals a high potential for natural compound synthesis and the genetic basis for the loss of fruiting body formation.</title>
        <authorList>
            <person name="Zaburannyi N."/>
            <person name="Bunk B."/>
            <person name="Maier J."/>
            <person name="Overmann J."/>
            <person name="Mueller R."/>
        </authorList>
    </citation>
    <scope>NUCLEOTIDE SEQUENCE [LARGE SCALE GENOMIC DNA]</scope>
    <source>
        <strain evidence="2 3">Cm c5</strain>
    </source>
</reference>